<evidence type="ECO:0000256" key="1">
    <source>
        <dbReference type="SAM" id="SignalP"/>
    </source>
</evidence>
<feature type="chain" id="PRO_5046093696" description="MucB/RseB-like sigma(E) regulatory protein" evidence="1">
    <location>
        <begin position="36"/>
        <end position="364"/>
    </location>
</feature>
<keyword evidence="1" id="KW-0732">Signal</keyword>
<dbReference type="Proteomes" id="UP001065322">
    <property type="component" value="Chromosome"/>
</dbReference>
<proteinExistence type="predicted"/>
<evidence type="ECO:0000313" key="3">
    <source>
        <dbReference type="Proteomes" id="UP001065322"/>
    </source>
</evidence>
<keyword evidence="3" id="KW-1185">Reference proteome</keyword>
<evidence type="ECO:0000313" key="2">
    <source>
        <dbReference type="EMBL" id="UXD86202.1"/>
    </source>
</evidence>
<organism evidence="2 3">
    <name type="scientific">Thalassolituus hydrocarboniclasticus</name>
    <dbReference type="NCBI Taxonomy" id="2742796"/>
    <lineage>
        <taxon>Bacteria</taxon>
        <taxon>Pseudomonadati</taxon>
        <taxon>Pseudomonadota</taxon>
        <taxon>Gammaproteobacteria</taxon>
        <taxon>Oceanospirillales</taxon>
        <taxon>Oceanospirillaceae</taxon>
        <taxon>Thalassolituus</taxon>
    </lineage>
</organism>
<gene>
    <name evidence="2" type="ORF">HUF19_01505</name>
</gene>
<name>A0ABY6A659_9GAMM</name>
<evidence type="ECO:0008006" key="4">
    <source>
        <dbReference type="Google" id="ProtNLM"/>
    </source>
</evidence>
<sequence length="364" mass="40509">MDVRSLISRFVTRFITNSGLAFCLGAAVLSPASLADINAGTNSEDRFWINRTHDNLAKFDNYQAQTEQTQTEQAQSGAGAAVISDVLFKKPDGFYQVVLQPDSLSGIEVSQRAGVITLHDKPNQRAFIVRGLEAYQAGGSLETIKDIYLFNKEHYEQTFTPSIHVADRLAVGIDFVARDESDEIRKIEAFVDYHHSLFMQARFVFNNGVESTIRNNSIEFNKEGLTLPEINLPQNTQVRVLDLSKKALSQKELSKKAANNIVWPEDKNNTWGFSQRKFYQQSNSSAAYYYGDKFFLLTIATPEGSQPVTVPAVPLTIGNTPVLLSQFPLFAHLAFNHKGISYTLVSNAHPESLLSMVKGMTSAQ</sequence>
<accession>A0ABY6A659</accession>
<protein>
    <recommendedName>
        <fullName evidence="4">MucB/RseB-like sigma(E) regulatory protein</fullName>
    </recommendedName>
</protein>
<feature type="signal peptide" evidence="1">
    <location>
        <begin position="1"/>
        <end position="35"/>
    </location>
</feature>
<dbReference type="RefSeq" id="WP_260998180.1">
    <property type="nucleotide sequence ID" value="NZ_CP054475.1"/>
</dbReference>
<dbReference type="EMBL" id="CP054475">
    <property type="protein sequence ID" value="UXD86202.1"/>
    <property type="molecule type" value="Genomic_DNA"/>
</dbReference>
<reference evidence="3" key="1">
    <citation type="submission" date="2020-06" db="EMBL/GenBank/DDBJ databases">
        <title>Thalassolituus marinus alknpb1M-1, a hydrocarbon-degrading bacterium isolated from the deep-sea overlying water using an in-situ strategy from the South China Sea basin.</title>
        <authorList>
            <person name="Dong C."/>
            <person name="Chen Y."/>
            <person name="Shao Z."/>
        </authorList>
    </citation>
    <scope>NUCLEOTIDE SEQUENCE [LARGE SCALE GENOMIC DNA]</scope>
    <source>
        <strain evidence="3">alknpb1M-1</strain>
    </source>
</reference>